<dbReference type="GO" id="GO:0000978">
    <property type="term" value="F:RNA polymerase II cis-regulatory region sequence-specific DNA binding"/>
    <property type="evidence" value="ECO:0007669"/>
    <property type="project" value="InterPro"/>
</dbReference>
<evidence type="ECO:0000256" key="2">
    <source>
        <dbReference type="ARBA" id="ARBA00022723"/>
    </source>
</evidence>
<feature type="domain" description="C2H2-type" evidence="9">
    <location>
        <begin position="113"/>
        <end position="143"/>
    </location>
</feature>
<comment type="caution">
    <text evidence="10">The sequence shown here is derived from an EMBL/GenBank/DDBJ whole genome shotgun (WGS) entry which is preliminary data.</text>
</comment>
<protein>
    <recommendedName>
        <fullName evidence="9">C2H2-type domain-containing protein</fullName>
    </recommendedName>
</protein>
<dbReference type="EMBL" id="SPOI01000132">
    <property type="protein sequence ID" value="TIB36329.1"/>
    <property type="molecule type" value="Genomic_DNA"/>
</dbReference>
<dbReference type="PROSITE" id="PS50157">
    <property type="entry name" value="ZINC_FINGER_C2H2_2"/>
    <property type="match status" value="2"/>
</dbReference>
<feature type="region of interest" description="Disordered" evidence="8">
    <location>
        <begin position="191"/>
        <end position="262"/>
    </location>
</feature>
<dbReference type="GO" id="GO:0008270">
    <property type="term" value="F:zinc ion binding"/>
    <property type="evidence" value="ECO:0007669"/>
    <property type="project" value="UniProtKB-KW"/>
</dbReference>
<evidence type="ECO:0000256" key="8">
    <source>
        <dbReference type="SAM" id="MobiDB-lite"/>
    </source>
</evidence>
<dbReference type="InterPro" id="IPR013087">
    <property type="entry name" value="Znf_C2H2_type"/>
</dbReference>
<evidence type="ECO:0000256" key="6">
    <source>
        <dbReference type="ARBA" id="ARBA00023242"/>
    </source>
</evidence>
<accession>A0A4T0J191</accession>
<evidence type="ECO:0000313" key="11">
    <source>
        <dbReference type="Proteomes" id="UP000310689"/>
    </source>
</evidence>
<evidence type="ECO:0000259" key="9">
    <source>
        <dbReference type="PROSITE" id="PS50157"/>
    </source>
</evidence>
<dbReference type="FunFam" id="3.30.160.60:FF:002343">
    <property type="entry name" value="Zinc finger protein 33A"/>
    <property type="match status" value="1"/>
</dbReference>
<feature type="compositionally biased region" description="Low complexity" evidence="8">
    <location>
        <begin position="414"/>
        <end position="423"/>
    </location>
</feature>
<dbReference type="GO" id="GO:0005634">
    <property type="term" value="C:nucleus"/>
    <property type="evidence" value="ECO:0007669"/>
    <property type="project" value="UniProtKB-SubCell"/>
</dbReference>
<dbReference type="InterPro" id="IPR051059">
    <property type="entry name" value="VerF-like"/>
</dbReference>
<evidence type="ECO:0000256" key="7">
    <source>
        <dbReference type="PROSITE-ProRule" id="PRU00042"/>
    </source>
</evidence>
<dbReference type="Gene3D" id="3.30.160.60">
    <property type="entry name" value="Classic Zinc Finger"/>
    <property type="match status" value="2"/>
</dbReference>
<feature type="compositionally biased region" description="Polar residues" evidence="8">
    <location>
        <begin position="572"/>
        <end position="589"/>
    </location>
</feature>
<comment type="subcellular location">
    <subcellularLocation>
        <location evidence="1">Nucleus</location>
    </subcellularLocation>
</comment>
<dbReference type="GO" id="GO:0000785">
    <property type="term" value="C:chromatin"/>
    <property type="evidence" value="ECO:0007669"/>
    <property type="project" value="TreeGrafter"/>
</dbReference>
<organism evidence="10 11">
    <name type="scientific">Wallemia ichthyophaga</name>
    <dbReference type="NCBI Taxonomy" id="245174"/>
    <lineage>
        <taxon>Eukaryota</taxon>
        <taxon>Fungi</taxon>
        <taxon>Dikarya</taxon>
        <taxon>Basidiomycota</taxon>
        <taxon>Wallemiomycotina</taxon>
        <taxon>Wallemiomycetes</taxon>
        <taxon>Wallemiales</taxon>
        <taxon>Wallemiaceae</taxon>
        <taxon>Wallemia</taxon>
    </lineage>
</organism>
<evidence type="ECO:0000256" key="1">
    <source>
        <dbReference type="ARBA" id="ARBA00004123"/>
    </source>
</evidence>
<gene>
    <name evidence="10" type="ORF">E3P86_02534</name>
</gene>
<reference evidence="10 11" key="1">
    <citation type="submission" date="2019-03" db="EMBL/GenBank/DDBJ databases">
        <title>Sequencing 23 genomes of Wallemia ichthyophaga.</title>
        <authorList>
            <person name="Gostincar C."/>
        </authorList>
    </citation>
    <scope>NUCLEOTIDE SEQUENCE [LARGE SCALE GENOMIC DNA]</scope>
    <source>
        <strain evidence="10 11">EXF-6200</strain>
    </source>
</reference>
<proteinExistence type="predicted"/>
<feature type="compositionally biased region" description="Polar residues" evidence="8">
    <location>
        <begin position="510"/>
        <end position="530"/>
    </location>
</feature>
<dbReference type="AlphaFoldDB" id="A0A4T0J191"/>
<feature type="compositionally biased region" description="Low complexity" evidence="8">
    <location>
        <begin position="25"/>
        <end position="44"/>
    </location>
</feature>
<feature type="compositionally biased region" description="Low complexity" evidence="8">
    <location>
        <begin position="52"/>
        <end position="64"/>
    </location>
</feature>
<dbReference type="InterPro" id="IPR036236">
    <property type="entry name" value="Znf_C2H2_sf"/>
</dbReference>
<keyword evidence="2" id="KW-0479">Metal-binding</keyword>
<dbReference type="Proteomes" id="UP000310689">
    <property type="component" value="Unassembled WGS sequence"/>
</dbReference>
<sequence length="693" mass="77665">MNHQFQYYPRGYYVDNQQHPFYYNPQQFEAQQQQQQQQAQRAQQPPQPPQPQQTQQLINHQTPPLQQPSQPPLSIQEPLQDPSPPKAQGRRRKADTNHVGPQRKPRSQPSKLFQCTGYGNCSMQFTRSEHLARHVRKHTGERPFKCHCGKAFSRLDNLRQHAGTVHADQPEMNDSLLKGMSNLHSQLAANASEKQVADAQVVDRRDGSAVPTESQRGRKRQTTKKLATMSSTPSSSPIPTTSAQPPLPQAHMTHTPPTDHIQHRSTFSNQHIVLQGNGFNWSSNMYQPQSAQPLIPSPAASIQQPHQSHPMLHSASMPTKSHPHTAYASSSAPIMDAHPSNSSTSASSAAPPVLEEWSPHNQTPAIPHALRPTPTSTPIPLVRDTPESIQSTQEAGRLPSIASVVEQHQHQQMHHQQQLQRQHQLQHHHQMQQQQQQQQQEIYQAPLLPSPTQTTTYKPHSSQGHRPSTSEYFTATSYFDPTYQIPSNLQPLPFRKNSFQSNGMFGYQPPSDNQPNQSEPAQQSNNNGGTTWDEYSIRPRSSRKSNVGFNDSVPYLPPPSSAGIHVPFGSSRPVSSSEALRPLSSANNESSSIMNQNQFNQSQQASNVFKFDAITRADGEEVEEEDEDYEEYEERPDTNASRRQSILDLCGGEAGPRQNKEYDESNSESHNVLPPLKNVDSKEELIGLGIKQE</sequence>
<dbReference type="SUPFAM" id="SSF57667">
    <property type="entry name" value="beta-beta-alpha zinc fingers"/>
    <property type="match status" value="1"/>
</dbReference>
<feature type="region of interest" description="Disordered" evidence="8">
    <location>
        <begin position="564"/>
        <end position="591"/>
    </location>
</feature>
<feature type="region of interest" description="Disordered" evidence="8">
    <location>
        <begin position="615"/>
        <end position="693"/>
    </location>
</feature>
<keyword evidence="6" id="KW-0539">Nucleus</keyword>
<feature type="region of interest" description="Disordered" evidence="8">
    <location>
        <begin position="407"/>
        <end position="470"/>
    </location>
</feature>
<dbReference type="SMART" id="SM00355">
    <property type="entry name" value="ZnF_C2H2"/>
    <property type="match status" value="2"/>
</dbReference>
<feature type="region of interest" description="Disordered" evidence="8">
    <location>
        <begin position="489"/>
        <end position="536"/>
    </location>
</feature>
<evidence type="ECO:0000313" key="10">
    <source>
        <dbReference type="EMBL" id="TIB36329.1"/>
    </source>
</evidence>
<name>A0A4T0J191_WALIC</name>
<feature type="region of interest" description="Disordered" evidence="8">
    <location>
        <begin position="284"/>
        <end position="380"/>
    </location>
</feature>
<evidence type="ECO:0000256" key="4">
    <source>
        <dbReference type="ARBA" id="ARBA00022771"/>
    </source>
</evidence>
<feature type="region of interest" description="Disordered" evidence="8">
    <location>
        <begin position="24"/>
        <end position="113"/>
    </location>
</feature>
<feature type="compositionally biased region" description="Low complexity" evidence="8">
    <location>
        <begin position="339"/>
        <end position="352"/>
    </location>
</feature>
<evidence type="ECO:0000256" key="5">
    <source>
        <dbReference type="ARBA" id="ARBA00022833"/>
    </source>
</evidence>
<evidence type="ECO:0000256" key="3">
    <source>
        <dbReference type="ARBA" id="ARBA00022737"/>
    </source>
</evidence>
<feature type="compositionally biased region" description="Low complexity" evidence="8">
    <location>
        <begin position="431"/>
        <end position="440"/>
    </location>
</feature>
<dbReference type="PANTHER" id="PTHR40626">
    <property type="entry name" value="MIP31509P"/>
    <property type="match status" value="1"/>
</dbReference>
<feature type="compositionally biased region" description="Acidic residues" evidence="8">
    <location>
        <begin position="620"/>
        <end position="634"/>
    </location>
</feature>
<keyword evidence="3" id="KW-0677">Repeat</keyword>
<feature type="compositionally biased region" description="Low complexity" evidence="8">
    <location>
        <begin position="230"/>
        <end position="242"/>
    </location>
</feature>
<dbReference type="GO" id="GO:0000981">
    <property type="term" value="F:DNA-binding transcription factor activity, RNA polymerase II-specific"/>
    <property type="evidence" value="ECO:0007669"/>
    <property type="project" value="InterPro"/>
</dbReference>
<keyword evidence="4 7" id="KW-0863">Zinc-finger</keyword>
<feature type="compositionally biased region" description="Polar residues" evidence="8">
    <location>
        <begin position="450"/>
        <end position="470"/>
    </location>
</feature>
<keyword evidence="5" id="KW-0862">Zinc</keyword>
<feature type="domain" description="C2H2-type" evidence="9">
    <location>
        <begin position="144"/>
        <end position="171"/>
    </location>
</feature>
<dbReference type="PANTHER" id="PTHR40626:SF32">
    <property type="entry name" value="ZINC FINGER PROTEIN RST2"/>
    <property type="match status" value="1"/>
</dbReference>